<dbReference type="InterPro" id="IPR036365">
    <property type="entry name" value="PGBD-like_sf"/>
</dbReference>
<dbReference type="InterPro" id="IPR002104">
    <property type="entry name" value="Integrase_catalytic"/>
</dbReference>
<evidence type="ECO:0000256" key="1">
    <source>
        <dbReference type="ARBA" id="ARBA00023172"/>
    </source>
</evidence>
<dbReference type="Proteomes" id="UP000664617">
    <property type="component" value="Unassembled WGS sequence"/>
</dbReference>
<dbReference type="SUPFAM" id="SSF47090">
    <property type="entry name" value="PGBD-like"/>
    <property type="match status" value="1"/>
</dbReference>
<evidence type="ECO:0000313" key="4">
    <source>
        <dbReference type="Proteomes" id="UP000664617"/>
    </source>
</evidence>
<sequence>MAGRAPGDLLFPGATGAPLRRESFDRSAFRPAVRAAGTAVSIVSEIIDAAMSDAAMSDAVPTDAVPTDGTAGRVLPGVATTSAVVASSAPARLRTAGRIVYDDVLAGRVLRLQSRHGLEPTGTCGPETWAVLAELDRTHRDGLTRGQKVSRTRLLAALARTTLAPGAKDFDTLTLHDLRHTAASLAIAGGASVKAVQRLLGHESPMLTLSTYAGLFEDDLDTVGEVMSAGFAAAGPGTPAGDRSVLRAVPS</sequence>
<dbReference type="InterPro" id="IPR013762">
    <property type="entry name" value="Integrase-like_cat_sf"/>
</dbReference>
<accession>A0ABS3ICT6</accession>
<dbReference type="PROSITE" id="PS51898">
    <property type="entry name" value="TYR_RECOMBINASE"/>
    <property type="match status" value="1"/>
</dbReference>
<dbReference type="Pfam" id="PF00589">
    <property type="entry name" value="Phage_integrase"/>
    <property type="match status" value="1"/>
</dbReference>
<dbReference type="Pfam" id="PF01471">
    <property type="entry name" value="PG_binding_1"/>
    <property type="match status" value="1"/>
</dbReference>
<reference evidence="4" key="2">
    <citation type="submission" date="2023-07" db="EMBL/GenBank/DDBJ databases">
        <title>Myceligenerans salitolerans sp. nov., a halotolerant actinomycete isolated from a salt lake in Xinjiang, China.</title>
        <authorList>
            <person name="Guan T."/>
        </authorList>
    </citation>
    <scope>NUCLEOTIDE SEQUENCE [LARGE SCALE GENOMIC DNA]</scope>
    <source>
        <strain evidence="4">XHU 5031</strain>
    </source>
</reference>
<reference evidence="3 4" key="1">
    <citation type="submission" date="2021-03" db="EMBL/GenBank/DDBJ databases">
        <authorList>
            <person name="Xin L."/>
        </authorList>
    </citation>
    <scope>NUCLEOTIDE SEQUENCE [LARGE SCALE GENOMIC DNA]</scope>
    <source>
        <strain evidence="3 4">XHU 5031</strain>
    </source>
</reference>
<keyword evidence="4" id="KW-1185">Reference proteome</keyword>
<protein>
    <submittedName>
        <fullName evidence="3">Tyrosine-type recombinase/integrase</fullName>
    </submittedName>
</protein>
<evidence type="ECO:0000259" key="2">
    <source>
        <dbReference type="PROSITE" id="PS51898"/>
    </source>
</evidence>
<dbReference type="EMBL" id="JAFMPK010000047">
    <property type="protein sequence ID" value="MBO0610199.1"/>
    <property type="molecule type" value="Genomic_DNA"/>
</dbReference>
<name>A0ABS3ICT6_9MICO</name>
<evidence type="ECO:0000313" key="3">
    <source>
        <dbReference type="EMBL" id="MBO0610199.1"/>
    </source>
</evidence>
<feature type="domain" description="Tyr recombinase" evidence="2">
    <location>
        <begin position="42"/>
        <end position="225"/>
    </location>
</feature>
<gene>
    <name evidence="3" type="ORF">J0911_14285</name>
</gene>
<organism evidence="3 4">
    <name type="scientific">Myceligenerans salitolerans</name>
    <dbReference type="NCBI Taxonomy" id="1230528"/>
    <lineage>
        <taxon>Bacteria</taxon>
        <taxon>Bacillati</taxon>
        <taxon>Actinomycetota</taxon>
        <taxon>Actinomycetes</taxon>
        <taxon>Micrococcales</taxon>
        <taxon>Promicromonosporaceae</taxon>
        <taxon>Myceligenerans</taxon>
    </lineage>
</organism>
<comment type="caution">
    <text evidence="3">The sequence shown here is derived from an EMBL/GenBank/DDBJ whole genome shotgun (WGS) entry which is preliminary data.</text>
</comment>
<dbReference type="InterPro" id="IPR002477">
    <property type="entry name" value="Peptidoglycan-bd-like"/>
</dbReference>
<dbReference type="InterPro" id="IPR011010">
    <property type="entry name" value="DNA_brk_join_enz"/>
</dbReference>
<dbReference type="SUPFAM" id="SSF56349">
    <property type="entry name" value="DNA breaking-rejoining enzymes"/>
    <property type="match status" value="1"/>
</dbReference>
<keyword evidence="1" id="KW-0233">DNA recombination</keyword>
<dbReference type="Gene3D" id="1.10.443.10">
    <property type="entry name" value="Intergrase catalytic core"/>
    <property type="match status" value="1"/>
</dbReference>
<proteinExistence type="predicted"/>